<keyword evidence="3" id="KW-1185">Reference proteome</keyword>
<feature type="non-terminal residue" evidence="2">
    <location>
        <position position="1"/>
    </location>
</feature>
<evidence type="ECO:0000313" key="3">
    <source>
        <dbReference type="Proteomes" id="UP001189429"/>
    </source>
</evidence>
<comment type="caution">
    <text evidence="2">The sequence shown here is derived from an EMBL/GenBank/DDBJ whole genome shotgun (WGS) entry which is preliminary data.</text>
</comment>
<feature type="compositionally biased region" description="Low complexity" evidence="1">
    <location>
        <begin position="363"/>
        <end position="373"/>
    </location>
</feature>
<organism evidence="2 3">
    <name type="scientific">Prorocentrum cordatum</name>
    <dbReference type="NCBI Taxonomy" id="2364126"/>
    <lineage>
        <taxon>Eukaryota</taxon>
        <taxon>Sar</taxon>
        <taxon>Alveolata</taxon>
        <taxon>Dinophyceae</taxon>
        <taxon>Prorocentrales</taxon>
        <taxon>Prorocentraceae</taxon>
        <taxon>Prorocentrum</taxon>
    </lineage>
</organism>
<proteinExistence type="predicted"/>
<dbReference type="Proteomes" id="UP001189429">
    <property type="component" value="Unassembled WGS sequence"/>
</dbReference>
<evidence type="ECO:0000256" key="1">
    <source>
        <dbReference type="SAM" id="MobiDB-lite"/>
    </source>
</evidence>
<protein>
    <submittedName>
        <fullName evidence="2">Uncharacterized protein</fullName>
    </submittedName>
</protein>
<sequence length="383" mass="40334">ALGDGEEERGLPASPKKPLDTSFRPGDVFRGSLRERSSGLRNVGGQSQEGDARLTLVVGEAGAARLWVVNDAVDVRIASEGGTTRIVGDHRILSGSFDPDLLSFRGGIAASDAPDQDTASFVLGRDTWVAPEQAAAAEPGRRQKPRLFGAVNCGRFPDFCKKKGADPAITKRFPQVRVLFPSQGRFEVYHGRPLGRELAAFARESSRTPVVVPELLWDNVTALSGGPRQPWLVLLRKEPKDKKKRADCDLCKAALPMLGRAAVRLLRAGVQVAWANCSEPEGRVCSSLGGAEEESTWGSLRFVEIGSGVQGDSDDARGVGRAVALWDSGLIAGEMSQSGLLAALEAAGHAAEFLLGSSAAAGAAARPAGPGAPDSIPPTRSEL</sequence>
<gene>
    <name evidence="2" type="ORF">PCOR1329_LOCUS5800</name>
</gene>
<name>A0ABN9Q0G1_9DINO</name>
<dbReference type="EMBL" id="CAUYUJ010001543">
    <property type="protein sequence ID" value="CAK0796411.1"/>
    <property type="molecule type" value="Genomic_DNA"/>
</dbReference>
<feature type="region of interest" description="Disordered" evidence="1">
    <location>
        <begin position="1"/>
        <end position="30"/>
    </location>
</feature>
<accession>A0ABN9Q0G1</accession>
<reference evidence="2" key="1">
    <citation type="submission" date="2023-10" db="EMBL/GenBank/DDBJ databases">
        <authorList>
            <person name="Chen Y."/>
            <person name="Shah S."/>
            <person name="Dougan E. K."/>
            <person name="Thang M."/>
            <person name="Chan C."/>
        </authorList>
    </citation>
    <scope>NUCLEOTIDE SEQUENCE [LARGE SCALE GENOMIC DNA]</scope>
</reference>
<feature type="region of interest" description="Disordered" evidence="1">
    <location>
        <begin position="363"/>
        <end position="383"/>
    </location>
</feature>
<evidence type="ECO:0000313" key="2">
    <source>
        <dbReference type="EMBL" id="CAK0796411.1"/>
    </source>
</evidence>